<feature type="signal peptide" evidence="2">
    <location>
        <begin position="1"/>
        <end position="23"/>
    </location>
</feature>
<organism evidence="3 4">
    <name type="scientific">Naumovozyma dairenensis (strain ATCC 10597 / BCRC 20456 / CBS 421 / NBRC 0211 / NRRL Y-12639)</name>
    <name type="common">Saccharomyces dairenensis</name>
    <dbReference type="NCBI Taxonomy" id="1071378"/>
    <lineage>
        <taxon>Eukaryota</taxon>
        <taxon>Fungi</taxon>
        <taxon>Dikarya</taxon>
        <taxon>Ascomycota</taxon>
        <taxon>Saccharomycotina</taxon>
        <taxon>Saccharomycetes</taxon>
        <taxon>Saccharomycetales</taxon>
        <taxon>Saccharomycetaceae</taxon>
        <taxon>Naumovozyma</taxon>
    </lineage>
</organism>
<keyword evidence="1" id="KW-0812">Transmembrane</keyword>
<dbReference type="GeneID" id="11493828"/>
<evidence type="ECO:0000256" key="1">
    <source>
        <dbReference type="SAM" id="Phobius"/>
    </source>
</evidence>
<evidence type="ECO:0000313" key="4">
    <source>
        <dbReference type="Proteomes" id="UP000000689"/>
    </source>
</evidence>
<keyword evidence="2" id="KW-0732">Signal</keyword>
<accession>G0WGA6</accession>
<dbReference type="HOGENOM" id="CLU_1138266_0_0_1"/>
<sequence>MTNLLKIFPFFSFTYILFHAVNATNVTEAGLAILEKLEIDTCVSFLQHNNRIADDDSSHIKYYDEIFHDIESIYEYLREFEEVYLSNPQLLQIMEKLLQLKRRVIDERLLHLSEIKDEVIRIKKALRMAITHPPAHYSNFTIRNWKVTNEDGPDEEASLWIVDMIAKDIEKDDLAKNGQKPRFTKQIQLFSEDAYVFTFIALFVGKCPFYLPLLCSIIFMFGAIGVILWVLHVIKILFDFGIIF</sequence>
<keyword evidence="1" id="KW-0472">Membrane</keyword>
<dbReference type="EMBL" id="HE580275">
    <property type="protein sequence ID" value="CCD26817.1"/>
    <property type="molecule type" value="Genomic_DNA"/>
</dbReference>
<feature type="transmembrane region" description="Helical" evidence="1">
    <location>
        <begin position="209"/>
        <end position="231"/>
    </location>
</feature>
<gene>
    <name evidence="3" type="primary">NDAI0I02490</name>
    <name evidence="3" type="ordered locus">NDAI_0I02490</name>
</gene>
<reference evidence="3 4" key="1">
    <citation type="journal article" date="2011" name="Proc. Natl. Acad. Sci. U.S.A.">
        <title>Evolutionary erosion of yeast sex chromosomes by mating-type switching accidents.</title>
        <authorList>
            <person name="Gordon J.L."/>
            <person name="Armisen D."/>
            <person name="Proux-Wera E."/>
            <person name="Oheigeartaigh S.S."/>
            <person name="Byrne K.P."/>
            <person name="Wolfe K.H."/>
        </authorList>
    </citation>
    <scope>NUCLEOTIDE SEQUENCE [LARGE SCALE GENOMIC DNA]</scope>
    <source>
        <strain evidence="4">ATCC 10597 / BCRC 20456 / CBS 421 / NBRC 0211 / NRRL Y-12639</strain>
    </source>
</reference>
<protein>
    <submittedName>
        <fullName evidence="3">Uncharacterized protein</fullName>
    </submittedName>
</protein>
<name>G0WGA6_NAUDC</name>
<dbReference type="Proteomes" id="UP000000689">
    <property type="component" value="Chromosome 9"/>
</dbReference>
<evidence type="ECO:0000313" key="3">
    <source>
        <dbReference type="EMBL" id="CCD26817.1"/>
    </source>
</evidence>
<keyword evidence="4" id="KW-1185">Reference proteome</keyword>
<dbReference type="AlphaFoldDB" id="G0WGA6"/>
<proteinExistence type="predicted"/>
<evidence type="ECO:0000256" key="2">
    <source>
        <dbReference type="SAM" id="SignalP"/>
    </source>
</evidence>
<dbReference type="RefSeq" id="XP_003672060.1">
    <property type="nucleotide sequence ID" value="XM_003672012.1"/>
</dbReference>
<dbReference type="OMA" id="YEANTCV"/>
<feature type="chain" id="PRO_5003411145" evidence="2">
    <location>
        <begin position="24"/>
        <end position="244"/>
    </location>
</feature>
<keyword evidence="1" id="KW-1133">Transmembrane helix</keyword>
<dbReference type="KEGG" id="ndi:NDAI_0I02490"/>